<keyword evidence="4" id="KW-1185">Reference proteome</keyword>
<evidence type="ECO:0000313" key="3">
    <source>
        <dbReference type="EMBL" id="MEA5429187.1"/>
    </source>
</evidence>
<organism evidence="3 4">
    <name type="scientific">Arcicella lustrica</name>
    <dbReference type="NCBI Taxonomy" id="2984196"/>
    <lineage>
        <taxon>Bacteria</taxon>
        <taxon>Pseudomonadati</taxon>
        <taxon>Bacteroidota</taxon>
        <taxon>Cytophagia</taxon>
        <taxon>Cytophagales</taxon>
        <taxon>Flectobacillaceae</taxon>
        <taxon>Arcicella</taxon>
    </lineage>
</organism>
<evidence type="ECO:0000259" key="2">
    <source>
        <dbReference type="Pfam" id="PF13472"/>
    </source>
</evidence>
<accession>A0ABU5SPL2</accession>
<feature type="domain" description="SGNH hydrolase-type esterase" evidence="2">
    <location>
        <begin position="52"/>
        <end position="202"/>
    </location>
</feature>
<proteinExistence type="predicted"/>
<name>A0ABU5SPL2_9BACT</name>
<dbReference type="SUPFAM" id="SSF52266">
    <property type="entry name" value="SGNH hydrolase"/>
    <property type="match status" value="1"/>
</dbReference>
<dbReference type="InterPro" id="IPR051532">
    <property type="entry name" value="Ester_Hydrolysis_Enzymes"/>
</dbReference>
<keyword evidence="1" id="KW-0732">Signal</keyword>
<comment type="caution">
    <text evidence="3">The sequence shown here is derived from an EMBL/GenBank/DDBJ whole genome shotgun (WGS) entry which is preliminary data.</text>
</comment>
<protein>
    <submittedName>
        <fullName evidence="3">GDSL-type esterase/lipase family protein</fullName>
    </submittedName>
</protein>
<dbReference type="Gene3D" id="3.40.50.1110">
    <property type="entry name" value="SGNH hydrolase"/>
    <property type="match status" value="1"/>
</dbReference>
<dbReference type="InterPro" id="IPR036514">
    <property type="entry name" value="SGNH_hydro_sf"/>
</dbReference>
<evidence type="ECO:0000313" key="4">
    <source>
        <dbReference type="Proteomes" id="UP001302222"/>
    </source>
</evidence>
<dbReference type="Proteomes" id="UP001302222">
    <property type="component" value="Unassembled WGS sequence"/>
</dbReference>
<dbReference type="InterPro" id="IPR013830">
    <property type="entry name" value="SGNH_hydro"/>
</dbReference>
<feature type="signal peptide" evidence="1">
    <location>
        <begin position="1"/>
        <end position="19"/>
    </location>
</feature>
<dbReference type="EMBL" id="JAYGIM010000018">
    <property type="protein sequence ID" value="MEA5429187.1"/>
    <property type="molecule type" value="Genomic_DNA"/>
</dbReference>
<dbReference type="RefSeq" id="WP_323689309.1">
    <property type="nucleotide sequence ID" value="NZ_JAYGIM010000018.1"/>
</dbReference>
<evidence type="ECO:0000256" key="1">
    <source>
        <dbReference type="SAM" id="SignalP"/>
    </source>
</evidence>
<dbReference type="PANTHER" id="PTHR30383">
    <property type="entry name" value="THIOESTERASE 1/PROTEASE 1/LYSOPHOSPHOLIPASE L1"/>
    <property type="match status" value="1"/>
</dbReference>
<dbReference type="Pfam" id="PF13472">
    <property type="entry name" value="Lipase_GDSL_2"/>
    <property type="match status" value="1"/>
</dbReference>
<gene>
    <name evidence="3" type="ORF">VB798_21530</name>
</gene>
<sequence length="217" mass="25102">MKKILILALLQVSTFYAFSQKYLSEIQAFEAKDSIDMPASGKILLVGSSTFRLWTTFKEDLKEFPVINRGFGGSQMSDLNFFFERIVTKYQPKVILVYEGGNDLNAGESPDSIFREFKEFVQKVKKQLPNTVVGFCSVRPSLARTHIIAKEKDLNQQVEKYCKKTKNVYFLDIQKDFYLPNGELMSDIFVADKLHLNAKGYSIWAEATRKFLRKEYR</sequence>
<feature type="chain" id="PRO_5045686763" evidence="1">
    <location>
        <begin position="20"/>
        <end position="217"/>
    </location>
</feature>
<reference evidence="3 4" key="1">
    <citation type="submission" date="2023-12" db="EMBL/GenBank/DDBJ databases">
        <title>Novel species of the genus Arcicella isolated from rivers.</title>
        <authorList>
            <person name="Lu H."/>
        </authorList>
    </citation>
    <scope>NUCLEOTIDE SEQUENCE [LARGE SCALE GENOMIC DNA]</scope>
    <source>
        <strain evidence="3 4">DC25W</strain>
    </source>
</reference>
<dbReference type="PANTHER" id="PTHR30383:SF5">
    <property type="entry name" value="SGNH HYDROLASE-TYPE ESTERASE DOMAIN-CONTAINING PROTEIN"/>
    <property type="match status" value="1"/>
</dbReference>